<name>A0A8H6ILX9_9PEZI</name>
<dbReference type="Pfam" id="PF06985">
    <property type="entry name" value="HET"/>
    <property type="match status" value="1"/>
</dbReference>
<feature type="domain" description="Heterokaryon incompatibility" evidence="1">
    <location>
        <begin position="116"/>
        <end position="247"/>
    </location>
</feature>
<gene>
    <name evidence="2" type="ORF">CSOJ01_15895</name>
</gene>
<comment type="caution">
    <text evidence="2">The sequence shown here is derived from an EMBL/GenBank/DDBJ whole genome shotgun (WGS) entry which is preliminary data.</text>
</comment>
<protein>
    <submittedName>
        <fullName evidence="2">Heterokaryon incompatibility protein</fullName>
    </submittedName>
</protein>
<dbReference type="InterPro" id="IPR010730">
    <property type="entry name" value="HET"/>
</dbReference>
<sequence length="527" mass="59590">MQHSKHPQLKSRSCLLTSEDADQCHHRPECPLAVYQQAQGYLHQLPEKNNSDLTRQLEKGWHTRCRNDHKDFRVPRPTRSRNWLPSRLLTIADIKRKDSNVIRLVSGSSLSPTTEYVALSHCWGKSRIFRLLVSTEAGLRAGISISELPKPSVMQSSIQDSPEDWQRESHMMKDAYLNAGITIAAAHAKDSSEGLFVKRYPNTISPTVECSRGNEVLLQSCYLINNNLLQDEIEDSSLGGRAWAVQERTLSPRLLIFGRSQMYYKCHSAILSESFPVCHIPFQEAIQLRQVPAISNGPSQRWKWESIVNAYSRSMLTKDSDKIIGLAGIAGLVQEHLQDDYVVGLWRRNLAIELLWSTKGPRSRRPRPNPCIAPTWSWLSTNGQVSVLTSRDPALVQSVLIHITDYTVDLVDSASPTGNIYPGALLKLREKVKRASWAGGRCCRCLNYKHRITYDGLHEDLELKPNFRIQMDEPGGVGLSPCTPLWPFPLPPFGHLFFSTHPHLPIINNSINITLITLKLRILILLL</sequence>
<dbReference type="Proteomes" id="UP000652219">
    <property type="component" value="Unassembled WGS sequence"/>
</dbReference>
<proteinExistence type="predicted"/>
<evidence type="ECO:0000259" key="1">
    <source>
        <dbReference type="Pfam" id="PF06985"/>
    </source>
</evidence>
<dbReference type="PANTHER" id="PTHR33112:SF15">
    <property type="entry name" value="HETEROKARYON INCOMPATIBILITY DOMAIN-CONTAINING PROTEIN"/>
    <property type="match status" value="1"/>
</dbReference>
<dbReference type="EMBL" id="WIGN01000816">
    <property type="protein sequence ID" value="KAF6783476.1"/>
    <property type="molecule type" value="Genomic_DNA"/>
</dbReference>
<organism evidence="2 3">
    <name type="scientific">Colletotrichum sojae</name>
    <dbReference type="NCBI Taxonomy" id="2175907"/>
    <lineage>
        <taxon>Eukaryota</taxon>
        <taxon>Fungi</taxon>
        <taxon>Dikarya</taxon>
        <taxon>Ascomycota</taxon>
        <taxon>Pezizomycotina</taxon>
        <taxon>Sordariomycetes</taxon>
        <taxon>Hypocreomycetidae</taxon>
        <taxon>Glomerellales</taxon>
        <taxon>Glomerellaceae</taxon>
        <taxon>Colletotrichum</taxon>
        <taxon>Colletotrichum orchidearum species complex</taxon>
    </lineage>
</organism>
<evidence type="ECO:0000313" key="3">
    <source>
        <dbReference type="Proteomes" id="UP000652219"/>
    </source>
</evidence>
<dbReference type="AlphaFoldDB" id="A0A8H6ILX9"/>
<dbReference type="PANTHER" id="PTHR33112">
    <property type="entry name" value="DOMAIN PROTEIN, PUTATIVE-RELATED"/>
    <property type="match status" value="1"/>
</dbReference>
<accession>A0A8H6ILX9</accession>
<keyword evidence="3" id="KW-1185">Reference proteome</keyword>
<reference evidence="2 3" key="1">
    <citation type="journal article" date="2020" name="Phytopathology">
        <title>Genome Sequence Resources of Colletotrichum truncatum, C. plurivorum, C. musicola, and C. sojae: Four Species Pathogenic to Soybean (Glycine max).</title>
        <authorList>
            <person name="Rogerio F."/>
            <person name="Boufleur T.R."/>
            <person name="Ciampi-Guillardi M."/>
            <person name="Sukno S.A."/>
            <person name="Thon M.R."/>
            <person name="Massola Junior N.S."/>
            <person name="Baroncelli R."/>
        </authorList>
    </citation>
    <scope>NUCLEOTIDE SEQUENCE [LARGE SCALE GENOMIC DNA]</scope>
    <source>
        <strain evidence="2 3">LFN0009</strain>
    </source>
</reference>
<evidence type="ECO:0000313" key="2">
    <source>
        <dbReference type="EMBL" id="KAF6783476.1"/>
    </source>
</evidence>